<protein>
    <submittedName>
        <fullName evidence="2">Uncharacterized protein</fullName>
    </submittedName>
</protein>
<dbReference type="AlphaFoldDB" id="A0A6M3JRQ9"/>
<reference evidence="2" key="1">
    <citation type="submission" date="2020-03" db="EMBL/GenBank/DDBJ databases">
        <title>The deep terrestrial virosphere.</title>
        <authorList>
            <person name="Holmfeldt K."/>
            <person name="Nilsson E."/>
            <person name="Simone D."/>
            <person name="Lopez-Fernandez M."/>
            <person name="Wu X."/>
            <person name="de Brujin I."/>
            <person name="Lundin D."/>
            <person name="Andersson A."/>
            <person name="Bertilsson S."/>
            <person name="Dopson M."/>
        </authorList>
    </citation>
    <scope>NUCLEOTIDE SEQUENCE</scope>
    <source>
        <strain evidence="2">MM415A02705</strain>
    </source>
</reference>
<feature type="compositionally biased region" description="Acidic residues" evidence="1">
    <location>
        <begin position="23"/>
        <end position="32"/>
    </location>
</feature>
<feature type="compositionally biased region" description="Basic and acidic residues" evidence="1">
    <location>
        <begin position="261"/>
        <end position="275"/>
    </location>
</feature>
<proteinExistence type="predicted"/>
<feature type="region of interest" description="Disordered" evidence="1">
    <location>
        <begin position="1"/>
        <end position="83"/>
    </location>
</feature>
<feature type="region of interest" description="Disordered" evidence="1">
    <location>
        <begin position="259"/>
        <end position="294"/>
    </location>
</feature>
<sequence length="306" mass="33550">MNDKDNAMLDEIELLIDPPTEVDGGDSDEEDITAIKDDADTSEDTVSDVTDSTEVIDTGDTEKVEDDKGDGDKEEDGDDVEPDDKAVIESLRKQLEDSHSDIDSAKISDDTTKEVVVDTIDTVEVEVTPNLLDFIGDNSIDDLVDTKEGLNKMLNIVYNAAVKATEERIVGSKDEFVRSAVEESARKIPGMVTGYVTRQSTIKDMVDTFYKENSDLTGFKKTVAAAANQVHAEHSDWEIGEIFKEAAVVTRKALHLPPLKDIGRNNKDKDNDGRDPAFAGKHGSRGSRTKPDISSIEKEINAMIDL</sequence>
<gene>
    <name evidence="2" type="ORF">MM415A02705_0006</name>
</gene>
<feature type="compositionally biased region" description="Acidic residues" evidence="1">
    <location>
        <begin position="67"/>
        <end position="82"/>
    </location>
</feature>
<accession>A0A6M3JRQ9</accession>
<evidence type="ECO:0000256" key="1">
    <source>
        <dbReference type="SAM" id="MobiDB-lite"/>
    </source>
</evidence>
<dbReference type="EMBL" id="MT141964">
    <property type="protein sequence ID" value="QJA72600.1"/>
    <property type="molecule type" value="Genomic_DNA"/>
</dbReference>
<evidence type="ECO:0000313" key="2">
    <source>
        <dbReference type="EMBL" id="QJA72600.1"/>
    </source>
</evidence>
<feature type="compositionally biased region" description="Low complexity" evidence="1">
    <location>
        <begin position="47"/>
        <end position="56"/>
    </location>
</feature>
<organism evidence="2">
    <name type="scientific">viral metagenome</name>
    <dbReference type="NCBI Taxonomy" id="1070528"/>
    <lineage>
        <taxon>unclassified sequences</taxon>
        <taxon>metagenomes</taxon>
        <taxon>organismal metagenomes</taxon>
    </lineage>
</organism>
<name>A0A6M3JRQ9_9ZZZZ</name>